<dbReference type="InterPro" id="IPR000008">
    <property type="entry name" value="C2_dom"/>
</dbReference>
<dbReference type="Proteomes" id="UP000053477">
    <property type="component" value="Unassembled WGS sequence"/>
</dbReference>
<dbReference type="PROSITE" id="PS50004">
    <property type="entry name" value="C2"/>
    <property type="match status" value="1"/>
</dbReference>
<dbReference type="InterPro" id="IPR052981">
    <property type="entry name" value="Ingression_C2_domain"/>
</dbReference>
<feature type="domain" description="C2" evidence="2">
    <location>
        <begin position="1"/>
        <end position="112"/>
    </location>
</feature>
<dbReference type="PANTHER" id="PTHR47052">
    <property type="entry name" value="CONSERVED SERINE PROLINE-RICH PROTEIN (AFU_ORTHOLOGUE AFUA_2G01790)"/>
    <property type="match status" value="1"/>
</dbReference>
<feature type="compositionally biased region" description="Low complexity" evidence="1">
    <location>
        <begin position="220"/>
        <end position="238"/>
    </location>
</feature>
<dbReference type="STRING" id="27342.A0A0H2R2C7"/>
<name>A0A0H2R2C7_9AGAM</name>
<dbReference type="EMBL" id="KQ086300">
    <property type="protein sequence ID" value="KLO05497.1"/>
    <property type="molecule type" value="Genomic_DNA"/>
</dbReference>
<reference evidence="3 4" key="1">
    <citation type="submission" date="2015-04" db="EMBL/GenBank/DDBJ databases">
        <title>Complete genome sequence of Schizopora paradoxa KUC8140, a cosmopolitan wood degrader in East Asia.</title>
        <authorList>
            <consortium name="DOE Joint Genome Institute"/>
            <person name="Min B."/>
            <person name="Park H."/>
            <person name="Jang Y."/>
            <person name="Kim J.-J."/>
            <person name="Kim K.H."/>
            <person name="Pangilinan J."/>
            <person name="Lipzen A."/>
            <person name="Riley R."/>
            <person name="Grigoriev I.V."/>
            <person name="Spatafora J.W."/>
            <person name="Choi I.-G."/>
        </authorList>
    </citation>
    <scope>NUCLEOTIDE SEQUENCE [LARGE SCALE GENOMIC DNA]</scope>
    <source>
        <strain evidence="3 4">KUC8140</strain>
    </source>
</reference>
<feature type="region of interest" description="Disordered" evidence="1">
    <location>
        <begin position="417"/>
        <end position="439"/>
    </location>
</feature>
<protein>
    <recommendedName>
        <fullName evidence="2">C2 domain-containing protein</fullName>
    </recommendedName>
</protein>
<evidence type="ECO:0000259" key="2">
    <source>
        <dbReference type="PROSITE" id="PS50004"/>
    </source>
</evidence>
<evidence type="ECO:0000313" key="3">
    <source>
        <dbReference type="EMBL" id="KLO05497.1"/>
    </source>
</evidence>
<accession>A0A0H2R2C7</accession>
<sequence>MATTPSKSLGTLVVVVIRAKNLRDKHTFTKQDPFVSIQLGKEKKSTEIDKRGGQHPVWDVDLHLPVSISTSKDTRTLKVSCFAKEPREDDLIGAGEVDITDVLEKGEFDDWVELKDGENGAYRGEVYLEMTFFSATNTKPHSRRKPQMPQSERLQYYDHSPAPPPTSNTLPAPSNIPAPSHRTQASPPRRTDPLPPPSILQPGHGANGGPPRRRTPPPTNLNNQPPASSSLAPPNSNSKLHAVPSILRPGNAKASPIPLPQPIVPQTQPQSSYVPTFPTGPLEPEEAPLPFPGETRHPPNNVNTNAINSVNAPPPSFPRANGDNYTSEYAAREREALARASQEEADEELARILSSQNDDDGGGGGGRGRASQEQADEELARIMAQNEGIDLDRLRREEADREIARKLARELNAEVLSEERANQASRQGIRNTMPGGGSW</sequence>
<dbReference type="AlphaFoldDB" id="A0A0H2R2C7"/>
<dbReference type="InParanoid" id="A0A0H2R2C7"/>
<gene>
    <name evidence="3" type="ORF">SCHPADRAFT_946864</name>
</gene>
<dbReference type="SMART" id="SM00239">
    <property type="entry name" value="C2"/>
    <property type="match status" value="1"/>
</dbReference>
<dbReference type="Pfam" id="PF00168">
    <property type="entry name" value="C2"/>
    <property type="match status" value="1"/>
</dbReference>
<evidence type="ECO:0000256" key="1">
    <source>
        <dbReference type="SAM" id="MobiDB-lite"/>
    </source>
</evidence>
<dbReference type="OrthoDB" id="270970at2759"/>
<dbReference type="PANTHER" id="PTHR47052:SF3">
    <property type="entry name" value="INGRESSION PROTEIN 1"/>
    <property type="match status" value="1"/>
</dbReference>
<proteinExistence type="predicted"/>
<dbReference type="InterPro" id="IPR035892">
    <property type="entry name" value="C2_domain_sf"/>
</dbReference>
<organism evidence="3 4">
    <name type="scientific">Schizopora paradoxa</name>
    <dbReference type="NCBI Taxonomy" id="27342"/>
    <lineage>
        <taxon>Eukaryota</taxon>
        <taxon>Fungi</taxon>
        <taxon>Dikarya</taxon>
        <taxon>Basidiomycota</taxon>
        <taxon>Agaricomycotina</taxon>
        <taxon>Agaricomycetes</taxon>
        <taxon>Hymenochaetales</taxon>
        <taxon>Schizoporaceae</taxon>
        <taxon>Schizopora</taxon>
    </lineage>
</organism>
<dbReference type="SUPFAM" id="SSF49562">
    <property type="entry name" value="C2 domain (Calcium/lipid-binding domain, CaLB)"/>
    <property type="match status" value="1"/>
</dbReference>
<feature type="compositionally biased region" description="Low complexity" evidence="1">
    <location>
        <begin position="300"/>
        <end position="311"/>
    </location>
</feature>
<dbReference type="Gene3D" id="2.60.40.150">
    <property type="entry name" value="C2 domain"/>
    <property type="match status" value="1"/>
</dbReference>
<keyword evidence="4" id="KW-1185">Reference proteome</keyword>
<feature type="compositionally biased region" description="Polar residues" evidence="1">
    <location>
        <begin position="264"/>
        <end position="274"/>
    </location>
</feature>
<feature type="region of interest" description="Disordered" evidence="1">
    <location>
        <begin position="137"/>
        <end position="378"/>
    </location>
</feature>
<evidence type="ECO:0000313" key="4">
    <source>
        <dbReference type="Proteomes" id="UP000053477"/>
    </source>
</evidence>